<comment type="caution">
    <text evidence="2">The sequence shown here is derived from an EMBL/GenBank/DDBJ whole genome shotgun (WGS) entry which is preliminary data.</text>
</comment>
<reference evidence="3" key="1">
    <citation type="submission" date="2019-06" db="EMBL/GenBank/DDBJ databases">
        <title>Draft genome sequence of the griseofulvin-producing fungus Xylaria cubensis strain G536.</title>
        <authorList>
            <person name="Mead M.E."/>
            <person name="Raja H.A."/>
            <person name="Steenwyk J.L."/>
            <person name="Knowles S.L."/>
            <person name="Oberlies N.H."/>
            <person name="Rokas A."/>
        </authorList>
    </citation>
    <scope>NUCLEOTIDE SEQUENCE [LARGE SCALE GENOMIC DNA]</scope>
    <source>
        <strain evidence="3">G536</strain>
    </source>
</reference>
<accession>A0A553IC78</accession>
<evidence type="ECO:0000256" key="1">
    <source>
        <dbReference type="SAM" id="SignalP"/>
    </source>
</evidence>
<evidence type="ECO:0000313" key="3">
    <source>
        <dbReference type="Proteomes" id="UP000319160"/>
    </source>
</evidence>
<organism evidence="2 3">
    <name type="scientific">Xylaria flabelliformis</name>
    <dbReference type="NCBI Taxonomy" id="2512241"/>
    <lineage>
        <taxon>Eukaryota</taxon>
        <taxon>Fungi</taxon>
        <taxon>Dikarya</taxon>
        <taxon>Ascomycota</taxon>
        <taxon>Pezizomycotina</taxon>
        <taxon>Sordariomycetes</taxon>
        <taxon>Xylariomycetidae</taxon>
        <taxon>Xylariales</taxon>
        <taxon>Xylariaceae</taxon>
        <taxon>Xylaria</taxon>
    </lineage>
</organism>
<dbReference type="Proteomes" id="UP000319160">
    <property type="component" value="Unassembled WGS sequence"/>
</dbReference>
<dbReference type="AlphaFoldDB" id="A0A553IC78"/>
<feature type="chain" id="PRO_5021908667" evidence="1">
    <location>
        <begin position="18"/>
        <end position="192"/>
    </location>
</feature>
<dbReference type="EMBL" id="VFLP01000005">
    <property type="protein sequence ID" value="TRX97792.1"/>
    <property type="molecule type" value="Genomic_DNA"/>
</dbReference>
<keyword evidence="3" id="KW-1185">Reference proteome</keyword>
<dbReference type="OrthoDB" id="4685178at2759"/>
<name>A0A553IC78_9PEZI</name>
<sequence>MKFLLLILPFLLGLVASSPTNYAELATVKNKFHEMGITDPVTFKLVDRLVELAAILPDSQPDTNNTVTDRALHGPEGAQLYAIPQGDINCHKDLQLDYMSVMAAAAQLGQQCTAGNMQSRDNWSGNDYWQTTRVYVCNWGGTNDCKLNQMLEAIAEIWNYCNAGTCAGWWRTYRWKKGYGMDGYDNTWCDWK</sequence>
<gene>
    <name evidence="2" type="ORF">FHL15_001547</name>
</gene>
<feature type="signal peptide" evidence="1">
    <location>
        <begin position="1"/>
        <end position="17"/>
    </location>
</feature>
<evidence type="ECO:0000313" key="2">
    <source>
        <dbReference type="EMBL" id="TRX97792.1"/>
    </source>
</evidence>
<keyword evidence="1" id="KW-0732">Signal</keyword>
<proteinExistence type="predicted"/>
<protein>
    <submittedName>
        <fullName evidence="2">Uncharacterized protein</fullName>
    </submittedName>
</protein>